<reference evidence="3" key="1">
    <citation type="submission" date="2020-04" db="EMBL/GenBank/DDBJ databases">
        <title>Genome Assembly and Annotation of Botryosphaeria dothidea sdau 11-99, a Latent Pathogen of Apple Fruit Ring Rot in China.</title>
        <authorList>
            <person name="Yu C."/>
            <person name="Diao Y."/>
            <person name="Lu Q."/>
            <person name="Zhao J."/>
            <person name="Cui S."/>
            <person name="Peng C."/>
            <person name="He B."/>
            <person name="Liu H."/>
        </authorList>
    </citation>
    <scope>NUCLEOTIDE SEQUENCE [LARGE SCALE GENOMIC DNA]</scope>
    <source>
        <strain evidence="3">Sdau11-99</strain>
    </source>
</reference>
<dbReference type="Proteomes" id="UP000572817">
    <property type="component" value="Unassembled WGS sequence"/>
</dbReference>
<proteinExistence type="inferred from homology"/>
<dbReference type="InterPro" id="IPR006680">
    <property type="entry name" value="Amidohydro-rel"/>
</dbReference>
<dbReference type="InterPro" id="IPR052350">
    <property type="entry name" value="Metallo-dep_Lactonases"/>
</dbReference>
<dbReference type="PANTHER" id="PTHR43569">
    <property type="entry name" value="AMIDOHYDROLASE"/>
    <property type="match status" value="1"/>
</dbReference>
<feature type="domain" description="Amidohydrolase-related" evidence="2">
    <location>
        <begin position="9"/>
        <end position="364"/>
    </location>
</feature>
<evidence type="ECO:0000259" key="2">
    <source>
        <dbReference type="Pfam" id="PF04909"/>
    </source>
</evidence>
<protein>
    <recommendedName>
        <fullName evidence="2">Amidohydrolase-related domain-containing protein</fullName>
    </recommendedName>
</protein>
<dbReference type="InterPro" id="IPR032466">
    <property type="entry name" value="Metal_Hydrolase"/>
</dbReference>
<dbReference type="PANTHER" id="PTHR43569:SF2">
    <property type="entry name" value="AMIDOHYDROLASE-RELATED DOMAIN-CONTAINING PROTEIN"/>
    <property type="match status" value="1"/>
</dbReference>
<gene>
    <name evidence="3" type="ORF">GTA08_BOTSDO09686</name>
</gene>
<evidence type="ECO:0000313" key="4">
    <source>
        <dbReference type="Proteomes" id="UP000572817"/>
    </source>
</evidence>
<dbReference type="GO" id="GO:0016787">
    <property type="term" value="F:hydrolase activity"/>
    <property type="evidence" value="ECO:0007669"/>
    <property type="project" value="InterPro"/>
</dbReference>
<keyword evidence="4" id="KW-1185">Reference proteome</keyword>
<comment type="caution">
    <text evidence="3">The sequence shown here is derived from an EMBL/GenBank/DDBJ whole genome shotgun (WGS) entry which is preliminary data.</text>
</comment>
<evidence type="ECO:0000313" key="3">
    <source>
        <dbReference type="EMBL" id="KAF4302619.1"/>
    </source>
</evidence>
<dbReference type="Gene3D" id="3.20.20.140">
    <property type="entry name" value="Metal-dependent hydrolases"/>
    <property type="match status" value="1"/>
</dbReference>
<comment type="similarity">
    <text evidence="1">Belongs to the metallo-dependent hydrolases superfamily.</text>
</comment>
<dbReference type="OrthoDB" id="2135488at2759"/>
<dbReference type="Pfam" id="PF04909">
    <property type="entry name" value="Amidohydro_2"/>
    <property type="match status" value="1"/>
</dbReference>
<evidence type="ECO:0000256" key="1">
    <source>
        <dbReference type="ARBA" id="ARBA00038310"/>
    </source>
</evidence>
<dbReference type="EMBL" id="WWBZ02000073">
    <property type="protein sequence ID" value="KAF4302619.1"/>
    <property type="molecule type" value="Genomic_DNA"/>
</dbReference>
<name>A0A8H4MXH2_9PEZI</name>
<dbReference type="SUPFAM" id="SSF51556">
    <property type="entry name" value="Metallo-dependent hydrolases"/>
    <property type="match status" value="1"/>
</dbReference>
<dbReference type="AlphaFoldDB" id="A0A8H4MXH2"/>
<sequence length="369" mass="40566">MPPPPRILDSHIHLWPHTSTTPAGHAWMAPGGPLTKQHSLSDYSAATATPLPPSPSSPLRGAVYVETDRTLAPSDAQDVLARAAQPLDEIAWLRRLVTGTPAAGEAFAPGDGAVLWGLVPWAPVDGGVDALRTYLARAEEVAGAQTWARVRGFRFLVQGLRGRARFDAVVGSEAWVGALRELGRRGWCFDVGVDARGGGVWQVERAVEVGERVNGGREEGEAVRFVLNHLCKPDMEQHPTSPEQLDAFDRWSAAVERAGKSPHTYMKLSGAFSEIADQDPAAPWTPERVVERMRPWLDKLFQSFPPERIMFGSDWPVCNVRGPGEQLSWTSWKAVVEKILDVYGLTDEQRDRVWYGTAVEAYRLTPPKA</sequence>
<accession>A0A8H4MXH2</accession>
<organism evidence="3 4">
    <name type="scientific">Botryosphaeria dothidea</name>
    <dbReference type="NCBI Taxonomy" id="55169"/>
    <lineage>
        <taxon>Eukaryota</taxon>
        <taxon>Fungi</taxon>
        <taxon>Dikarya</taxon>
        <taxon>Ascomycota</taxon>
        <taxon>Pezizomycotina</taxon>
        <taxon>Dothideomycetes</taxon>
        <taxon>Dothideomycetes incertae sedis</taxon>
        <taxon>Botryosphaeriales</taxon>
        <taxon>Botryosphaeriaceae</taxon>
        <taxon>Botryosphaeria</taxon>
    </lineage>
</organism>